<dbReference type="HOGENOM" id="CLU_015869_1_1_9"/>
<keyword evidence="6 11" id="KW-0547">Nucleotide-binding</keyword>
<dbReference type="InterPro" id="IPR004101">
    <property type="entry name" value="Mur_ligase_C"/>
</dbReference>
<dbReference type="InterPro" id="IPR001645">
    <property type="entry name" value="Folylpolyglutamate_synth"/>
</dbReference>
<comment type="cofactor">
    <cofactor evidence="1">
        <name>Mg(2+)</name>
        <dbReference type="ChEBI" id="CHEBI:18420"/>
    </cofactor>
</comment>
<dbReference type="NCBIfam" id="TIGR01499">
    <property type="entry name" value="folC"/>
    <property type="match status" value="1"/>
</dbReference>
<evidence type="ECO:0000259" key="13">
    <source>
        <dbReference type="Pfam" id="PF08245"/>
    </source>
</evidence>
<dbReference type="Proteomes" id="UP000009875">
    <property type="component" value="Unassembled WGS sequence"/>
</dbReference>
<organism evidence="14 15">
    <name type="scientific">Alloiococcus otitis ATCC 51267</name>
    <dbReference type="NCBI Taxonomy" id="883081"/>
    <lineage>
        <taxon>Bacteria</taxon>
        <taxon>Bacillati</taxon>
        <taxon>Bacillota</taxon>
        <taxon>Bacilli</taxon>
        <taxon>Lactobacillales</taxon>
        <taxon>Carnobacteriaceae</taxon>
        <taxon>Alloiococcus</taxon>
    </lineage>
</organism>
<dbReference type="InterPro" id="IPR036615">
    <property type="entry name" value="Mur_ligase_C_dom_sf"/>
</dbReference>
<dbReference type="PROSITE" id="PS01012">
    <property type="entry name" value="FOLYLPOLYGLU_SYNT_2"/>
    <property type="match status" value="1"/>
</dbReference>
<dbReference type="OrthoDB" id="9809356at2"/>
<dbReference type="FunFam" id="3.40.1190.10:FF:000011">
    <property type="entry name" value="Folylpolyglutamate synthase/dihydrofolate synthase"/>
    <property type="match status" value="1"/>
</dbReference>
<evidence type="ECO:0000256" key="11">
    <source>
        <dbReference type="PIRNR" id="PIRNR001563"/>
    </source>
</evidence>
<dbReference type="GO" id="GO:0004326">
    <property type="term" value="F:tetrahydrofolylpolyglutamate synthase activity"/>
    <property type="evidence" value="ECO:0007669"/>
    <property type="project" value="UniProtKB-EC"/>
</dbReference>
<keyword evidence="4 11" id="KW-0436">Ligase</keyword>
<evidence type="ECO:0000256" key="10">
    <source>
        <dbReference type="ARBA" id="ARBA00047493"/>
    </source>
</evidence>
<evidence type="ECO:0000256" key="8">
    <source>
        <dbReference type="ARBA" id="ARBA00022842"/>
    </source>
</evidence>
<evidence type="ECO:0000256" key="1">
    <source>
        <dbReference type="ARBA" id="ARBA00001946"/>
    </source>
</evidence>
<comment type="caution">
    <text evidence="14">The sequence shown here is derived from an EMBL/GenBank/DDBJ whole genome shotgun (WGS) entry which is preliminary data.</text>
</comment>
<dbReference type="SUPFAM" id="SSF53623">
    <property type="entry name" value="MurD-like peptide ligases, catalytic domain"/>
    <property type="match status" value="1"/>
</dbReference>
<sequence length="429" mass="46901">MQYAELLDLLPLQEQGKMDLGLATMTQVMDLLGKPQDQVPMVHIAGTNGKGSAAAFTERILREAGYKVGLYISPSLVEFNERIQINGQATSDDQLLKAVKTLSQALEGTSLCLTEFELFTALAFLTFQDQACDIAVVEVGLGGRLDATNVISRPAVTAITKIGMDHTAFLGDSLPEIAGEKAAIAKPGSPMVVYPQGSEVTRVIQDQADRVGAPLTLISQSDLTYSLTSDLLQDFEYKQVPYRISLLEDYQIYNALVAIEICFALQEAGWQISPNSIKQGLVETRWPGRFEIMASHPTVIVDGSHNEDGLQALLANLDRYFPEQKRIGIVGMLADKDVDAALAPLTKSFDRLYTVTPDSPRGMVASQMKEKLTEMVSPSTRVIACEDYNQALDLASQVARGDDLIVVFGSFYIVGKFRQLILARRNGEV</sequence>
<dbReference type="GO" id="GO:0008841">
    <property type="term" value="F:dihydrofolate synthase activity"/>
    <property type="evidence" value="ECO:0007669"/>
    <property type="project" value="TreeGrafter"/>
</dbReference>
<evidence type="ECO:0000259" key="12">
    <source>
        <dbReference type="Pfam" id="PF02875"/>
    </source>
</evidence>
<keyword evidence="5" id="KW-0479">Metal-binding</keyword>
<name>K9EAS9_9LACT</name>
<feature type="domain" description="Mur ligase C-terminal" evidence="12">
    <location>
        <begin position="288"/>
        <end position="411"/>
    </location>
</feature>
<dbReference type="AlphaFoldDB" id="K9EAS9"/>
<evidence type="ECO:0000313" key="14">
    <source>
        <dbReference type="EMBL" id="EKU92926.1"/>
    </source>
</evidence>
<dbReference type="PANTHER" id="PTHR11136">
    <property type="entry name" value="FOLYLPOLYGLUTAMATE SYNTHASE-RELATED"/>
    <property type="match status" value="1"/>
</dbReference>
<evidence type="ECO:0000256" key="6">
    <source>
        <dbReference type="ARBA" id="ARBA00022741"/>
    </source>
</evidence>
<dbReference type="RefSeq" id="WP_003779061.1">
    <property type="nucleotide sequence ID" value="NZ_JH992962.1"/>
</dbReference>
<dbReference type="Pfam" id="PF02875">
    <property type="entry name" value="Mur_ligase_C"/>
    <property type="match status" value="1"/>
</dbReference>
<comment type="catalytic activity">
    <reaction evidence="10">
        <text>(6S)-5,6,7,8-tetrahydrofolyl-(gamma-L-Glu)(n) + L-glutamate + ATP = (6S)-5,6,7,8-tetrahydrofolyl-(gamma-L-Glu)(n+1) + ADP + phosphate + H(+)</text>
        <dbReference type="Rhea" id="RHEA:10580"/>
        <dbReference type="Rhea" id="RHEA-COMP:14738"/>
        <dbReference type="Rhea" id="RHEA-COMP:14740"/>
        <dbReference type="ChEBI" id="CHEBI:15378"/>
        <dbReference type="ChEBI" id="CHEBI:29985"/>
        <dbReference type="ChEBI" id="CHEBI:30616"/>
        <dbReference type="ChEBI" id="CHEBI:43474"/>
        <dbReference type="ChEBI" id="CHEBI:141005"/>
        <dbReference type="ChEBI" id="CHEBI:456216"/>
        <dbReference type="EC" id="6.3.2.17"/>
    </reaction>
</comment>
<dbReference type="GO" id="GO:0046872">
    <property type="term" value="F:metal ion binding"/>
    <property type="evidence" value="ECO:0007669"/>
    <property type="project" value="UniProtKB-KW"/>
</dbReference>
<keyword evidence="15" id="KW-1185">Reference proteome</keyword>
<keyword evidence="7 11" id="KW-0067">ATP-binding</keyword>
<gene>
    <name evidence="14" type="ORF">HMPREF9698_01529</name>
</gene>
<dbReference type="InterPro" id="IPR036565">
    <property type="entry name" value="Mur-like_cat_sf"/>
</dbReference>
<dbReference type="PROSITE" id="PS01011">
    <property type="entry name" value="FOLYLPOLYGLU_SYNT_1"/>
    <property type="match status" value="1"/>
</dbReference>
<dbReference type="PANTHER" id="PTHR11136:SF0">
    <property type="entry name" value="DIHYDROFOLATE SYNTHETASE-RELATED"/>
    <property type="match status" value="1"/>
</dbReference>
<dbReference type="PIRSF" id="PIRSF001563">
    <property type="entry name" value="Folylpolyglu_synth"/>
    <property type="match status" value="1"/>
</dbReference>
<evidence type="ECO:0000256" key="5">
    <source>
        <dbReference type="ARBA" id="ARBA00022723"/>
    </source>
</evidence>
<comment type="similarity">
    <text evidence="2 11">Belongs to the folylpolyglutamate synthase family.</text>
</comment>
<evidence type="ECO:0000256" key="9">
    <source>
        <dbReference type="ARBA" id="ARBA00030592"/>
    </source>
</evidence>
<keyword evidence="8" id="KW-0460">Magnesium</keyword>
<dbReference type="InterPro" id="IPR018109">
    <property type="entry name" value="Folylpolyglutamate_synth_CS"/>
</dbReference>
<dbReference type="PATRIC" id="fig|883081.3.peg.1534"/>
<reference evidence="14 15" key="1">
    <citation type="submission" date="2012-09" db="EMBL/GenBank/DDBJ databases">
        <title>The Genome Sequence of Alloiococcus otitis ATCC 51267.</title>
        <authorList>
            <consortium name="The Broad Institute Genome Sequencing Platform"/>
            <person name="Earl A."/>
            <person name="Ward D."/>
            <person name="Feldgarden M."/>
            <person name="Gevers D."/>
            <person name="Huys G."/>
            <person name="Walker B."/>
            <person name="Young S.K."/>
            <person name="Zeng Q."/>
            <person name="Gargeya S."/>
            <person name="Fitzgerald M."/>
            <person name="Haas B."/>
            <person name="Abouelleil A."/>
            <person name="Alvarado L."/>
            <person name="Arachchi H.M."/>
            <person name="Berlin A.M."/>
            <person name="Chapman S.B."/>
            <person name="Goldberg J."/>
            <person name="Griggs A."/>
            <person name="Gujja S."/>
            <person name="Hansen M."/>
            <person name="Howarth C."/>
            <person name="Imamovic A."/>
            <person name="Larimer J."/>
            <person name="McCowen C."/>
            <person name="Montmayeur A."/>
            <person name="Murphy C."/>
            <person name="Neiman D."/>
            <person name="Pearson M."/>
            <person name="Priest M."/>
            <person name="Roberts A."/>
            <person name="Saif S."/>
            <person name="Shea T."/>
            <person name="Sisk P."/>
            <person name="Sykes S."/>
            <person name="Wortman J."/>
            <person name="Nusbaum C."/>
            <person name="Birren B."/>
        </authorList>
    </citation>
    <scope>NUCLEOTIDE SEQUENCE [LARGE SCALE GENOMIC DNA]</scope>
    <source>
        <strain evidence="14 15">ATCC 51267</strain>
    </source>
</reference>
<dbReference type="Gene3D" id="3.40.1190.10">
    <property type="entry name" value="Mur-like, catalytic domain"/>
    <property type="match status" value="1"/>
</dbReference>
<evidence type="ECO:0000313" key="15">
    <source>
        <dbReference type="Proteomes" id="UP000009875"/>
    </source>
</evidence>
<accession>K9EAS9</accession>
<evidence type="ECO:0000256" key="7">
    <source>
        <dbReference type="ARBA" id="ARBA00022840"/>
    </source>
</evidence>
<dbReference type="STRING" id="883081.HMPREF9698_01529"/>
<dbReference type="EC" id="6.3.2.17" evidence="3"/>
<dbReference type="GO" id="GO:0005737">
    <property type="term" value="C:cytoplasm"/>
    <property type="evidence" value="ECO:0007669"/>
    <property type="project" value="TreeGrafter"/>
</dbReference>
<feature type="domain" description="Mur ligase central" evidence="13">
    <location>
        <begin position="44"/>
        <end position="261"/>
    </location>
</feature>
<evidence type="ECO:0000256" key="2">
    <source>
        <dbReference type="ARBA" id="ARBA00008276"/>
    </source>
</evidence>
<dbReference type="eggNOG" id="COG0285">
    <property type="taxonomic scope" value="Bacteria"/>
</dbReference>
<evidence type="ECO:0000256" key="4">
    <source>
        <dbReference type="ARBA" id="ARBA00022598"/>
    </source>
</evidence>
<dbReference type="InterPro" id="IPR013221">
    <property type="entry name" value="Mur_ligase_cen"/>
</dbReference>
<evidence type="ECO:0000256" key="3">
    <source>
        <dbReference type="ARBA" id="ARBA00013025"/>
    </source>
</evidence>
<proteinExistence type="inferred from homology"/>
<protein>
    <recommendedName>
        <fullName evidence="3">tetrahydrofolate synthase</fullName>
        <ecNumber evidence="3">6.3.2.17</ecNumber>
    </recommendedName>
    <alternativeName>
        <fullName evidence="9">Tetrahydrofolylpolyglutamate synthase</fullName>
    </alternativeName>
</protein>
<dbReference type="Gene3D" id="3.90.190.20">
    <property type="entry name" value="Mur ligase, C-terminal domain"/>
    <property type="match status" value="1"/>
</dbReference>
<dbReference type="EMBL" id="AGXA01000031">
    <property type="protein sequence ID" value="EKU92926.1"/>
    <property type="molecule type" value="Genomic_DNA"/>
</dbReference>
<dbReference type="GO" id="GO:0005524">
    <property type="term" value="F:ATP binding"/>
    <property type="evidence" value="ECO:0007669"/>
    <property type="project" value="UniProtKB-KW"/>
</dbReference>
<dbReference type="SUPFAM" id="SSF53244">
    <property type="entry name" value="MurD-like peptide ligases, peptide-binding domain"/>
    <property type="match status" value="1"/>
</dbReference>
<dbReference type="Pfam" id="PF08245">
    <property type="entry name" value="Mur_ligase_M"/>
    <property type="match status" value="1"/>
</dbReference>